<dbReference type="EMBL" id="VSRR010004430">
    <property type="protein sequence ID" value="MPC39641.1"/>
    <property type="molecule type" value="Genomic_DNA"/>
</dbReference>
<comment type="caution">
    <text evidence="1">The sequence shown here is derived from an EMBL/GenBank/DDBJ whole genome shotgun (WGS) entry which is preliminary data.</text>
</comment>
<gene>
    <name evidence="1" type="ORF">E2C01_033186</name>
</gene>
<accession>A0A5B7EXY7</accession>
<proteinExistence type="predicted"/>
<evidence type="ECO:0000313" key="1">
    <source>
        <dbReference type="EMBL" id="MPC39641.1"/>
    </source>
</evidence>
<reference evidence="1 2" key="1">
    <citation type="submission" date="2019-05" db="EMBL/GenBank/DDBJ databases">
        <title>Another draft genome of Portunus trituberculatus and its Hox gene families provides insights of decapod evolution.</title>
        <authorList>
            <person name="Jeong J.-H."/>
            <person name="Song I."/>
            <person name="Kim S."/>
            <person name="Choi T."/>
            <person name="Kim D."/>
            <person name="Ryu S."/>
            <person name="Kim W."/>
        </authorList>
    </citation>
    <scope>NUCLEOTIDE SEQUENCE [LARGE SCALE GENOMIC DNA]</scope>
    <source>
        <tissue evidence="1">Muscle</tissue>
    </source>
</reference>
<organism evidence="1 2">
    <name type="scientific">Portunus trituberculatus</name>
    <name type="common">Swimming crab</name>
    <name type="synonym">Neptunus trituberculatus</name>
    <dbReference type="NCBI Taxonomy" id="210409"/>
    <lineage>
        <taxon>Eukaryota</taxon>
        <taxon>Metazoa</taxon>
        <taxon>Ecdysozoa</taxon>
        <taxon>Arthropoda</taxon>
        <taxon>Crustacea</taxon>
        <taxon>Multicrustacea</taxon>
        <taxon>Malacostraca</taxon>
        <taxon>Eumalacostraca</taxon>
        <taxon>Eucarida</taxon>
        <taxon>Decapoda</taxon>
        <taxon>Pleocyemata</taxon>
        <taxon>Brachyura</taxon>
        <taxon>Eubrachyura</taxon>
        <taxon>Portunoidea</taxon>
        <taxon>Portunidae</taxon>
        <taxon>Portuninae</taxon>
        <taxon>Portunus</taxon>
    </lineage>
</organism>
<keyword evidence="2" id="KW-1185">Reference proteome</keyword>
<dbReference type="AlphaFoldDB" id="A0A5B7EXY7"/>
<name>A0A5B7EXY7_PORTR</name>
<evidence type="ECO:0000313" key="2">
    <source>
        <dbReference type="Proteomes" id="UP000324222"/>
    </source>
</evidence>
<protein>
    <submittedName>
        <fullName evidence="1">Uncharacterized protein</fullName>
    </submittedName>
</protein>
<dbReference type="Proteomes" id="UP000324222">
    <property type="component" value="Unassembled WGS sequence"/>
</dbReference>
<sequence length="33" mass="3860">MLGVSPRWSWRIAKLKANLSELSVKGEKSQSWW</sequence>